<dbReference type="PANTHER" id="PTHR21091">
    <property type="entry name" value="METHYLTETRAHYDROFOLATE:HOMOCYSTEINE METHYLTRANSFERASE RELATED"/>
    <property type="match status" value="1"/>
</dbReference>
<dbReference type="Pfam" id="PF01208">
    <property type="entry name" value="URO-D"/>
    <property type="match status" value="1"/>
</dbReference>
<keyword evidence="3" id="KW-1185">Reference proteome</keyword>
<name>A0ABP0P9I3_9DINO</name>
<accession>A0ABP0P9I3</accession>
<gene>
    <name evidence="2" type="ORF">SCF082_LOCUS35541</name>
</gene>
<dbReference type="InterPro" id="IPR000257">
    <property type="entry name" value="Uroporphyrinogen_deCOase"/>
</dbReference>
<dbReference type="Gene3D" id="3.20.20.210">
    <property type="match status" value="2"/>
</dbReference>
<evidence type="ECO:0000313" key="2">
    <source>
        <dbReference type="EMBL" id="CAK9072142.1"/>
    </source>
</evidence>
<comment type="caution">
    <text evidence="2">The sequence shown here is derived from an EMBL/GenBank/DDBJ whole genome shotgun (WGS) entry which is preliminary data.</text>
</comment>
<organism evidence="2 3">
    <name type="scientific">Durusdinium trenchii</name>
    <dbReference type="NCBI Taxonomy" id="1381693"/>
    <lineage>
        <taxon>Eukaryota</taxon>
        <taxon>Sar</taxon>
        <taxon>Alveolata</taxon>
        <taxon>Dinophyceae</taxon>
        <taxon>Suessiales</taxon>
        <taxon>Symbiodiniaceae</taxon>
        <taxon>Durusdinium</taxon>
    </lineage>
</organism>
<evidence type="ECO:0000259" key="1">
    <source>
        <dbReference type="Pfam" id="PF01208"/>
    </source>
</evidence>
<dbReference type="PANTHER" id="PTHR21091:SF174">
    <property type="entry name" value="UROPORPHYRINOGEN DECARBOXYLASE"/>
    <property type="match status" value="1"/>
</dbReference>
<dbReference type="EMBL" id="CAXAMM010034002">
    <property type="protein sequence ID" value="CAK9072142.1"/>
    <property type="molecule type" value="Genomic_DNA"/>
</dbReference>
<dbReference type="SUPFAM" id="SSF51726">
    <property type="entry name" value="UROD/MetE-like"/>
    <property type="match status" value="1"/>
</dbReference>
<feature type="domain" description="Uroporphyrinogen decarboxylase (URO-D)" evidence="1">
    <location>
        <begin position="83"/>
        <end position="212"/>
    </location>
</feature>
<dbReference type="Proteomes" id="UP001642464">
    <property type="component" value="Unassembled WGS sequence"/>
</dbReference>
<reference evidence="2 3" key="1">
    <citation type="submission" date="2024-02" db="EMBL/GenBank/DDBJ databases">
        <authorList>
            <person name="Chen Y."/>
            <person name="Shah S."/>
            <person name="Dougan E. K."/>
            <person name="Thang M."/>
            <person name="Chan C."/>
        </authorList>
    </citation>
    <scope>NUCLEOTIDE SEQUENCE [LARGE SCALE GENOMIC DNA]</scope>
</reference>
<dbReference type="InterPro" id="IPR038071">
    <property type="entry name" value="UROD/MetE-like_sf"/>
</dbReference>
<sequence length="217" mass="23717">MGIEFDVIRGRGPIVLGDLARTLKDRLEDGPNQIRAVESSEAFLKSHAFVQETLQVLRSETEGKCSLLGFVGAPWTLAAYAVEVVQTLRKACPDVPIIYFANGGSPYFSDQVKMLAGHIDVIGVDAHMRMKDAAEVVETHNHAGPERRLVLQGNVDPFLLRYGEEDHIRKAVRAVIDEAGGPGRHILNLGHGVLQGTPEENVLYFVDEAQSYAGSSK</sequence>
<evidence type="ECO:0000313" key="3">
    <source>
        <dbReference type="Proteomes" id="UP001642464"/>
    </source>
</evidence>
<protein>
    <recommendedName>
        <fullName evidence="1">Uroporphyrinogen decarboxylase (URO-D) domain-containing protein</fullName>
    </recommendedName>
</protein>
<proteinExistence type="predicted"/>